<dbReference type="UniPathway" id="UPA00077">
    <property type="reaction ID" value="UER00158"/>
</dbReference>
<dbReference type="OrthoDB" id="9804315at2"/>
<dbReference type="GO" id="GO:0050661">
    <property type="term" value="F:NADP binding"/>
    <property type="evidence" value="ECO:0007669"/>
    <property type="project" value="InterPro"/>
</dbReference>
<gene>
    <name evidence="10" type="ORF">ESP62_013755</name>
</gene>
<comment type="function">
    <text evidence="7">Key enzyme in folate metabolism. Catalyzes an essential reaction for de novo glycine and purine synthesis, and for DNA precursor synthesis.</text>
</comment>
<keyword evidence="6 7" id="KW-0560">Oxidoreductase</keyword>
<dbReference type="GO" id="GO:0005829">
    <property type="term" value="C:cytosol"/>
    <property type="evidence" value="ECO:0007669"/>
    <property type="project" value="TreeGrafter"/>
</dbReference>
<evidence type="ECO:0000256" key="3">
    <source>
        <dbReference type="ARBA" id="ARBA00012856"/>
    </source>
</evidence>
<dbReference type="PROSITE" id="PS51330">
    <property type="entry name" value="DHFR_2"/>
    <property type="match status" value="1"/>
</dbReference>
<reference evidence="10" key="1">
    <citation type="submission" date="2019-09" db="EMBL/GenBank/DDBJ databases">
        <authorList>
            <person name="Li J."/>
        </authorList>
    </citation>
    <scope>NUCLEOTIDE SEQUENCE [LARGE SCALE GENOMIC DNA]</scope>
    <source>
        <strain evidence="10">NRBC 14897</strain>
    </source>
</reference>
<evidence type="ECO:0000256" key="5">
    <source>
        <dbReference type="ARBA" id="ARBA00022857"/>
    </source>
</evidence>
<dbReference type="EC" id="1.5.1.3" evidence="3 7"/>
<evidence type="ECO:0000256" key="8">
    <source>
        <dbReference type="RuleBase" id="RU004474"/>
    </source>
</evidence>
<dbReference type="PIRSF" id="PIRSF000194">
    <property type="entry name" value="DHFR"/>
    <property type="match status" value="1"/>
</dbReference>
<dbReference type="GO" id="GO:0046655">
    <property type="term" value="P:folic acid metabolic process"/>
    <property type="evidence" value="ECO:0007669"/>
    <property type="project" value="TreeGrafter"/>
</dbReference>
<dbReference type="InterPro" id="IPR017925">
    <property type="entry name" value="DHFR_CS"/>
</dbReference>
<dbReference type="EMBL" id="SDPP02000003">
    <property type="protein sequence ID" value="KAA1376484.1"/>
    <property type="molecule type" value="Genomic_DNA"/>
</dbReference>
<dbReference type="GO" id="GO:0046452">
    <property type="term" value="P:dihydrofolate metabolic process"/>
    <property type="evidence" value="ECO:0007669"/>
    <property type="project" value="TreeGrafter"/>
</dbReference>
<name>A0A641ANI2_9ACTN</name>
<dbReference type="PANTHER" id="PTHR48069">
    <property type="entry name" value="DIHYDROFOLATE REDUCTASE"/>
    <property type="match status" value="1"/>
</dbReference>
<organism evidence="10 11">
    <name type="scientific">Aeromicrobium fastidiosum</name>
    <dbReference type="NCBI Taxonomy" id="52699"/>
    <lineage>
        <taxon>Bacteria</taxon>
        <taxon>Bacillati</taxon>
        <taxon>Actinomycetota</taxon>
        <taxon>Actinomycetes</taxon>
        <taxon>Propionibacteriales</taxon>
        <taxon>Nocardioidaceae</taxon>
        <taxon>Aeromicrobium</taxon>
    </lineage>
</organism>
<dbReference type="InterPro" id="IPR012259">
    <property type="entry name" value="DHFR"/>
</dbReference>
<dbReference type="Pfam" id="PF00186">
    <property type="entry name" value="DHFR_1"/>
    <property type="match status" value="1"/>
</dbReference>
<evidence type="ECO:0000313" key="10">
    <source>
        <dbReference type="EMBL" id="KAA1376484.1"/>
    </source>
</evidence>
<feature type="domain" description="DHFR" evidence="9">
    <location>
        <begin position="12"/>
        <end position="168"/>
    </location>
</feature>
<dbReference type="InterPro" id="IPR001796">
    <property type="entry name" value="DHFR_dom"/>
</dbReference>
<evidence type="ECO:0000256" key="6">
    <source>
        <dbReference type="ARBA" id="ARBA00023002"/>
    </source>
</evidence>
<dbReference type="PROSITE" id="PS00075">
    <property type="entry name" value="DHFR_1"/>
    <property type="match status" value="1"/>
</dbReference>
<keyword evidence="11" id="KW-1185">Reference proteome</keyword>
<evidence type="ECO:0000256" key="1">
    <source>
        <dbReference type="ARBA" id="ARBA00004903"/>
    </source>
</evidence>
<comment type="caution">
    <text evidence="10">The sequence shown here is derived from an EMBL/GenBank/DDBJ whole genome shotgun (WGS) entry which is preliminary data.</text>
</comment>
<dbReference type="InterPro" id="IPR024072">
    <property type="entry name" value="DHFR-like_dom_sf"/>
</dbReference>
<evidence type="ECO:0000259" key="9">
    <source>
        <dbReference type="PROSITE" id="PS51330"/>
    </source>
</evidence>
<dbReference type="GO" id="GO:0046654">
    <property type="term" value="P:tetrahydrofolate biosynthetic process"/>
    <property type="evidence" value="ECO:0007669"/>
    <property type="project" value="UniProtKB-UniPathway"/>
</dbReference>
<proteinExistence type="inferred from homology"/>
<dbReference type="Proteomes" id="UP001515100">
    <property type="component" value="Unassembled WGS sequence"/>
</dbReference>
<dbReference type="Gene3D" id="3.40.430.10">
    <property type="entry name" value="Dihydrofolate Reductase, subunit A"/>
    <property type="match status" value="1"/>
</dbReference>
<dbReference type="PRINTS" id="PR00070">
    <property type="entry name" value="DHFR"/>
</dbReference>
<dbReference type="PANTHER" id="PTHR48069:SF3">
    <property type="entry name" value="DIHYDROFOLATE REDUCTASE"/>
    <property type="match status" value="1"/>
</dbReference>
<evidence type="ECO:0000256" key="4">
    <source>
        <dbReference type="ARBA" id="ARBA00022563"/>
    </source>
</evidence>
<evidence type="ECO:0000313" key="11">
    <source>
        <dbReference type="Proteomes" id="UP001515100"/>
    </source>
</evidence>
<dbReference type="CDD" id="cd00209">
    <property type="entry name" value="DHFR"/>
    <property type="match status" value="1"/>
</dbReference>
<comment type="similarity">
    <text evidence="2 7 8">Belongs to the dihydrofolate reductase family.</text>
</comment>
<comment type="pathway">
    <text evidence="1 7">Cofactor biosynthesis; tetrahydrofolate biosynthesis; 5,6,7,8-tetrahydrofolate from 7,8-dihydrofolate: step 1/1.</text>
</comment>
<comment type="catalytic activity">
    <reaction evidence="7">
        <text>(6S)-5,6,7,8-tetrahydrofolate + NADP(+) = 7,8-dihydrofolate + NADPH + H(+)</text>
        <dbReference type="Rhea" id="RHEA:15009"/>
        <dbReference type="ChEBI" id="CHEBI:15378"/>
        <dbReference type="ChEBI" id="CHEBI:57451"/>
        <dbReference type="ChEBI" id="CHEBI:57453"/>
        <dbReference type="ChEBI" id="CHEBI:57783"/>
        <dbReference type="ChEBI" id="CHEBI:58349"/>
        <dbReference type="EC" id="1.5.1.3"/>
    </reaction>
</comment>
<keyword evidence="5 7" id="KW-0521">NADP</keyword>
<dbReference type="AlphaFoldDB" id="A0A641ANI2"/>
<dbReference type="GO" id="GO:0006730">
    <property type="term" value="P:one-carbon metabolic process"/>
    <property type="evidence" value="ECO:0007669"/>
    <property type="project" value="UniProtKB-KW"/>
</dbReference>
<keyword evidence="4 7" id="KW-0554">One-carbon metabolism</keyword>
<dbReference type="SUPFAM" id="SSF53597">
    <property type="entry name" value="Dihydrofolate reductase-like"/>
    <property type="match status" value="1"/>
</dbReference>
<evidence type="ECO:0000256" key="7">
    <source>
        <dbReference type="PIRNR" id="PIRNR000194"/>
    </source>
</evidence>
<sequence>MSERRTSTRGPIVTIVVAIGDNGVIGRDGDLPWPPTGDLAHFKALTMGHPMIMGRTTFESIGRPLPGRTSIVLTRDGSWTSEGVEVAGDLPSALATAASLDDEVFLIGGAQVYAEALATGVVDRMVVTRVHQSPDGDAWFPDVDWSHWPETSREPHDGFDIVTHDRDS</sequence>
<dbReference type="GO" id="GO:0004146">
    <property type="term" value="F:dihydrofolate reductase activity"/>
    <property type="evidence" value="ECO:0007669"/>
    <property type="project" value="UniProtKB-EC"/>
</dbReference>
<accession>A0A641ANI2</accession>
<protein>
    <recommendedName>
        <fullName evidence="3 7">Dihydrofolate reductase</fullName>
        <ecNumber evidence="3 7">1.5.1.3</ecNumber>
    </recommendedName>
</protein>
<dbReference type="RefSeq" id="WP_129184589.1">
    <property type="nucleotide sequence ID" value="NZ_JAGIOG010000001.1"/>
</dbReference>
<evidence type="ECO:0000256" key="2">
    <source>
        <dbReference type="ARBA" id="ARBA00009539"/>
    </source>
</evidence>